<reference evidence="2 3" key="1">
    <citation type="submission" date="2016-10" db="EMBL/GenBank/DDBJ databases">
        <authorList>
            <person name="de Groot N.N."/>
        </authorList>
    </citation>
    <scope>NUCLEOTIDE SEQUENCE [LARGE SCALE GENOMIC DNA]</scope>
    <source>
        <strain evidence="2 3">DSM 2179</strain>
    </source>
</reference>
<protein>
    <submittedName>
        <fullName evidence="2">Secondary thiamine-phosphate synthase enzyme</fullName>
    </submittedName>
</protein>
<name>A0A1H6YNN9_9FIRM</name>
<comment type="similarity">
    <text evidence="1">Belongs to the UPF0047 family.</text>
</comment>
<dbReference type="EMBL" id="FNZK01000007">
    <property type="protein sequence ID" value="SEJ41454.1"/>
    <property type="molecule type" value="Genomic_DNA"/>
</dbReference>
<dbReference type="STRING" id="84035.SAMN05660742_10737"/>
<dbReference type="Gene3D" id="2.60.120.460">
    <property type="entry name" value="YjbQ-like"/>
    <property type="match status" value="1"/>
</dbReference>
<gene>
    <name evidence="2" type="ORF">SAMN05660742_10737</name>
</gene>
<dbReference type="Pfam" id="PF01894">
    <property type="entry name" value="YjbQ"/>
    <property type="match status" value="1"/>
</dbReference>
<dbReference type="PANTHER" id="PTHR30615:SF8">
    <property type="entry name" value="UPF0047 PROTEIN C4A8.02C"/>
    <property type="match status" value="1"/>
</dbReference>
<dbReference type="NCBIfam" id="TIGR00149">
    <property type="entry name" value="TIGR00149_YjbQ"/>
    <property type="match status" value="1"/>
</dbReference>
<evidence type="ECO:0000313" key="2">
    <source>
        <dbReference type="EMBL" id="SEJ41454.1"/>
    </source>
</evidence>
<organism evidence="2 3">
    <name type="scientific">Propionispira arboris</name>
    <dbReference type="NCBI Taxonomy" id="84035"/>
    <lineage>
        <taxon>Bacteria</taxon>
        <taxon>Bacillati</taxon>
        <taxon>Bacillota</taxon>
        <taxon>Negativicutes</taxon>
        <taxon>Selenomonadales</taxon>
        <taxon>Selenomonadaceae</taxon>
        <taxon>Propionispira</taxon>
    </lineage>
</organism>
<dbReference type="RefSeq" id="WP_019552915.1">
    <property type="nucleotide sequence ID" value="NZ_FNZK01000007.1"/>
</dbReference>
<dbReference type="PANTHER" id="PTHR30615">
    <property type="entry name" value="UNCHARACTERIZED PROTEIN YJBQ-RELATED"/>
    <property type="match status" value="1"/>
</dbReference>
<evidence type="ECO:0000256" key="1">
    <source>
        <dbReference type="ARBA" id="ARBA00005534"/>
    </source>
</evidence>
<proteinExistence type="inferred from homology"/>
<dbReference type="AlphaFoldDB" id="A0A1H6YNN9"/>
<dbReference type="SUPFAM" id="SSF111038">
    <property type="entry name" value="YjbQ-like"/>
    <property type="match status" value="1"/>
</dbReference>
<dbReference type="InterPro" id="IPR035917">
    <property type="entry name" value="YjbQ-like_sf"/>
</dbReference>
<dbReference type="InterPro" id="IPR001602">
    <property type="entry name" value="UPF0047_YjbQ-like"/>
</dbReference>
<dbReference type="Proteomes" id="UP000199662">
    <property type="component" value="Unassembled WGS sequence"/>
</dbReference>
<evidence type="ECO:0000313" key="3">
    <source>
        <dbReference type="Proteomes" id="UP000199662"/>
    </source>
</evidence>
<keyword evidence="3" id="KW-1185">Reference proteome</keyword>
<sequence length="132" mass="14924">MIYEFQLETPREDYINITGQVRTALRKSGIQDGMCIVFCPHTTAGITINENADPDVVEDMLFAMSKMYPDRLEYKHAEGNTTAHLKAGSIGSSVTMIIDQGKLILGTWQGVYFCEFDGPRSRKFYVKILEYA</sequence>
<accession>A0A1H6YNN9</accession>
<dbReference type="PIRSF" id="PIRSF004681">
    <property type="entry name" value="UCP004681"/>
    <property type="match status" value="1"/>
</dbReference>